<dbReference type="InterPro" id="IPR011419">
    <property type="entry name" value="ATP12_ATP_synth-F1-assembly"/>
</dbReference>
<reference evidence="4 5" key="1">
    <citation type="submission" date="2020-02" db="EMBL/GenBank/DDBJ databases">
        <authorList>
            <person name="Dziuba M."/>
            <person name="Kuznetsov B."/>
            <person name="Mardanov A."/>
            <person name="Ravin N."/>
            <person name="Grouzdev D."/>
        </authorList>
    </citation>
    <scope>NUCLEOTIDE SEQUENCE [LARGE SCALE GENOMIC DNA]</scope>
    <source>
        <strain evidence="4 5">SpK</strain>
    </source>
</reference>
<dbReference type="PANTHER" id="PTHR21013">
    <property type="entry name" value="ATP SYNTHASE MITOCHONDRIAL F1 COMPLEX ASSEMBLY FACTOR 2/ATP12 PROTEIN, MITOCHONDRIAL PRECURSOR"/>
    <property type="match status" value="1"/>
</dbReference>
<dbReference type="Proteomes" id="UP000480684">
    <property type="component" value="Unassembled WGS sequence"/>
</dbReference>
<evidence type="ECO:0000256" key="1">
    <source>
        <dbReference type="ARBA" id="ARBA00008231"/>
    </source>
</evidence>
<name>A0A7C9QXN4_9PROT</name>
<dbReference type="EMBL" id="JAAIYP010000044">
    <property type="protein sequence ID" value="NFV81816.1"/>
    <property type="molecule type" value="Genomic_DNA"/>
</dbReference>
<keyword evidence="2" id="KW-0809">Transit peptide</keyword>
<evidence type="ECO:0000256" key="2">
    <source>
        <dbReference type="ARBA" id="ARBA00022946"/>
    </source>
</evidence>
<accession>A0A7C9QXN4</accession>
<dbReference type="InterPro" id="IPR042272">
    <property type="entry name" value="ATP12_ATP_synth-F1-assembly_N"/>
</dbReference>
<evidence type="ECO:0000313" key="5">
    <source>
        <dbReference type="Proteomes" id="UP000480684"/>
    </source>
</evidence>
<keyword evidence="3" id="KW-0143">Chaperone</keyword>
<dbReference type="SUPFAM" id="SSF160909">
    <property type="entry name" value="ATP12-like"/>
    <property type="match status" value="1"/>
</dbReference>
<comment type="caution">
    <text evidence="4">The sequence shown here is derived from an EMBL/GenBank/DDBJ whole genome shotgun (WGS) entry which is preliminary data.</text>
</comment>
<proteinExistence type="inferred from homology"/>
<evidence type="ECO:0000313" key="4">
    <source>
        <dbReference type="EMBL" id="NFV81816.1"/>
    </source>
</evidence>
<dbReference type="AlphaFoldDB" id="A0A7C9QXN4"/>
<dbReference type="Pfam" id="PF07542">
    <property type="entry name" value="ATP12"/>
    <property type="match status" value="1"/>
</dbReference>
<dbReference type="PANTHER" id="PTHR21013:SF10">
    <property type="entry name" value="ATP SYNTHASE MITOCHONDRIAL F1 COMPLEX ASSEMBLY FACTOR 2"/>
    <property type="match status" value="1"/>
</dbReference>
<dbReference type="InterPro" id="IPR023335">
    <property type="entry name" value="ATP12_ortho_dom_sf"/>
</dbReference>
<sequence>MKRFYKLAEVAEVSGGFAVHLDGRCVKTPAGRKLEVPFRALAEAMAVEWREQGEEIKPKSMPMTQLVSTALDRVGPERATILDQLTRFSDTDLLCYRAEAPQDLVARQTGQWQPLLDWAAEAIGARLVVTTGVIAVDQPAGAVAALAARLDGYDDWRLTAAQATCAAAGSLVLALALVEGRLDGERTYALSQLDETFQIEQWGEDAEAADRRAALRRDILAAERLLALAV</sequence>
<dbReference type="GO" id="GO:0043461">
    <property type="term" value="P:proton-transporting ATP synthase complex assembly"/>
    <property type="evidence" value="ECO:0007669"/>
    <property type="project" value="InterPro"/>
</dbReference>
<protein>
    <submittedName>
        <fullName evidence="4">ATPase</fullName>
    </submittedName>
</protein>
<dbReference type="Gene3D" id="3.30.2180.10">
    <property type="entry name" value="ATP12-like"/>
    <property type="match status" value="1"/>
</dbReference>
<organism evidence="4 5">
    <name type="scientific">Magnetospirillum aberrantis SpK</name>
    <dbReference type="NCBI Taxonomy" id="908842"/>
    <lineage>
        <taxon>Bacteria</taxon>
        <taxon>Pseudomonadati</taxon>
        <taxon>Pseudomonadota</taxon>
        <taxon>Alphaproteobacteria</taxon>
        <taxon>Rhodospirillales</taxon>
        <taxon>Rhodospirillaceae</taxon>
        <taxon>Magnetospirillum</taxon>
    </lineage>
</organism>
<evidence type="ECO:0000256" key="3">
    <source>
        <dbReference type="ARBA" id="ARBA00023186"/>
    </source>
</evidence>
<comment type="similarity">
    <text evidence="1">Belongs to the ATP12 family.</text>
</comment>
<keyword evidence="5" id="KW-1185">Reference proteome</keyword>
<gene>
    <name evidence="4" type="ORF">G4223_17020</name>
</gene>
<dbReference type="Gene3D" id="1.10.3580.10">
    <property type="entry name" value="ATP12 ATPase"/>
    <property type="match status" value="1"/>
</dbReference>